<feature type="region of interest" description="Disordered" evidence="1">
    <location>
        <begin position="1"/>
        <end position="36"/>
    </location>
</feature>
<sequence>MPFFNKKPHHPNSHHTSQTVSSSNNPNHHRTRHSHLPVPVQVEEAYGVARKHRKLEEYFGRFGFTAKGVVYCLIGGMAAASGISLMNDVEDEGDERVDASPQGAFVLVGGVLFGKGLLIALLAGITFYAIWRIWEGLTFQGADATFSKFKNFFQYRLSPLVSACVYIAYAYYLVRLLITMYTNPGGEVPSSSDACLPGCWLDTSTGRVGVVLLATAFAIACITQLLNAFTRKWYAELDPYRIQNKFVRGFILALGHIGFLGRAGIFIFVSALLWNGFADWVEGTEEGEFDDDEGGEVRTMMGSGLNMLRENKGGQITLIVIGVMVVLYGVYAILLGVWFRRFPTPPPSGKPLRKGRKN</sequence>
<comment type="caution">
    <text evidence="4">The sequence shown here is derived from an EMBL/GenBank/DDBJ whole genome shotgun (WGS) entry which is preliminary data.</text>
</comment>
<evidence type="ECO:0000313" key="4">
    <source>
        <dbReference type="EMBL" id="KAJ3035441.1"/>
    </source>
</evidence>
<feature type="compositionally biased region" description="Basic residues" evidence="1">
    <location>
        <begin position="1"/>
        <end position="13"/>
    </location>
</feature>
<keyword evidence="5" id="KW-1185">Reference proteome</keyword>
<proteinExistence type="predicted"/>
<organism evidence="4 5">
    <name type="scientific">Rhizophlyctis rosea</name>
    <dbReference type="NCBI Taxonomy" id="64517"/>
    <lineage>
        <taxon>Eukaryota</taxon>
        <taxon>Fungi</taxon>
        <taxon>Fungi incertae sedis</taxon>
        <taxon>Chytridiomycota</taxon>
        <taxon>Chytridiomycota incertae sedis</taxon>
        <taxon>Chytridiomycetes</taxon>
        <taxon>Rhizophlyctidales</taxon>
        <taxon>Rhizophlyctidaceae</taxon>
        <taxon>Rhizophlyctis</taxon>
    </lineage>
</organism>
<dbReference type="Pfam" id="PF06724">
    <property type="entry name" value="DUF1206"/>
    <property type="match status" value="1"/>
</dbReference>
<dbReference type="InterPro" id="IPR009597">
    <property type="entry name" value="DUF1206"/>
</dbReference>
<dbReference type="Proteomes" id="UP001212841">
    <property type="component" value="Unassembled WGS sequence"/>
</dbReference>
<keyword evidence="2" id="KW-1133">Transmembrane helix</keyword>
<feature type="domain" description="DUF1206" evidence="3">
    <location>
        <begin position="62"/>
        <end position="138"/>
    </location>
</feature>
<keyword evidence="2" id="KW-0472">Membrane</keyword>
<protein>
    <recommendedName>
        <fullName evidence="3">DUF1206 domain-containing protein</fullName>
    </recommendedName>
</protein>
<name>A0AAD5S1U8_9FUNG</name>
<gene>
    <name evidence="4" type="ORF">HK097_004206</name>
</gene>
<feature type="transmembrane region" description="Helical" evidence="2">
    <location>
        <begin position="316"/>
        <end position="339"/>
    </location>
</feature>
<accession>A0AAD5S1U8</accession>
<feature type="compositionally biased region" description="Polar residues" evidence="1">
    <location>
        <begin position="14"/>
        <end position="26"/>
    </location>
</feature>
<evidence type="ECO:0000259" key="3">
    <source>
        <dbReference type="Pfam" id="PF06724"/>
    </source>
</evidence>
<feature type="transmembrane region" description="Helical" evidence="2">
    <location>
        <begin position="250"/>
        <end position="274"/>
    </location>
</feature>
<evidence type="ECO:0000256" key="2">
    <source>
        <dbReference type="SAM" id="Phobius"/>
    </source>
</evidence>
<keyword evidence="2" id="KW-0812">Transmembrane</keyword>
<evidence type="ECO:0000313" key="5">
    <source>
        <dbReference type="Proteomes" id="UP001212841"/>
    </source>
</evidence>
<reference evidence="4" key="1">
    <citation type="submission" date="2020-05" db="EMBL/GenBank/DDBJ databases">
        <title>Phylogenomic resolution of chytrid fungi.</title>
        <authorList>
            <person name="Stajich J.E."/>
            <person name="Amses K."/>
            <person name="Simmons R."/>
            <person name="Seto K."/>
            <person name="Myers J."/>
            <person name="Bonds A."/>
            <person name="Quandt C.A."/>
            <person name="Barry K."/>
            <person name="Liu P."/>
            <person name="Grigoriev I."/>
            <person name="Longcore J.E."/>
            <person name="James T.Y."/>
        </authorList>
    </citation>
    <scope>NUCLEOTIDE SEQUENCE</scope>
    <source>
        <strain evidence="4">JEL0318</strain>
    </source>
</reference>
<feature type="transmembrane region" description="Helical" evidence="2">
    <location>
        <begin position="210"/>
        <end position="229"/>
    </location>
</feature>
<dbReference type="AlphaFoldDB" id="A0AAD5S1U8"/>
<feature type="transmembrane region" description="Helical" evidence="2">
    <location>
        <begin position="152"/>
        <end position="174"/>
    </location>
</feature>
<feature type="transmembrane region" description="Helical" evidence="2">
    <location>
        <begin position="58"/>
        <end position="83"/>
    </location>
</feature>
<dbReference type="EMBL" id="JADGJD010002048">
    <property type="protein sequence ID" value="KAJ3035441.1"/>
    <property type="molecule type" value="Genomic_DNA"/>
</dbReference>
<feature type="transmembrane region" description="Helical" evidence="2">
    <location>
        <begin position="103"/>
        <end position="131"/>
    </location>
</feature>
<evidence type="ECO:0000256" key="1">
    <source>
        <dbReference type="SAM" id="MobiDB-lite"/>
    </source>
</evidence>